<keyword evidence="3" id="KW-0489">Methyltransferase</keyword>
<protein>
    <submittedName>
        <fullName evidence="3">Pisatin demethylase</fullName>
    </submittedName>
</protein>
<keyword evidence="3" id="KW-0808">Transferase</keyword>
<name>A0A2J6SK49_9HELO</name>
<dbReference type="Gene3D" id="1.10.630.10">
    <property type="entry name" value="Cytochrome P450"/>
    <property type="match status" value="1"/>
</dbReference>
<dbReference type="GO" id="GO:0004497">
    <property type="term" value="F:monooxygenase activity"/>
    <property type="evidence" value="ECO:0007669"/>
    <property type="project" value="InterPro"/>
</dbReference>
<dbReference type="InterPro" id="IPR001128">
    <property type="entry name" value="Cyt_P450"/>
</dbReference>
<dbReference type="STRING" id="1095630.A0A2J6SK49"/>
<evidence type="ECO:0000256" key="2">
    <source>
        <dbReference type="SAM" id="Phobius"/>
    </source>
</evidence>
<dbReference type="GO" id="GO:0005506">
    <property type="term" value="F:iron ion binding"/>
    <property type="evidence" value="ECO:0007669"/>
    <property type="project" value="InterPro"/>
</dbReference>
<evidence type="ECO:0000313" key="4">
    <source>
        <dbReference type="Proteomes" id="UP000235371"/>
    </source>
</evidence>
<dbReference type="GO" id="GO:0032259">
    <property type="term" value="P:methylation"/>
    <property type="evidence" value="ECO:0007669"/>
    <property type="project" value="UniProtKB-KW"/>
</dbReference>
<dbReference type="PANTHER" id="PTHR24305:SF168">
    <property type="entry name" value="P450, PUTATIVE (EUROFUNG)-RELATED"/>
    <property type="match status" value="1"/>
</dbReference>
<keyword evidence="2" id="KW-0472">Membrane</keyword>
<feature type="binding site" description="axial binding residue" evidence="1">
    <location>
        <position position="446"/>
    </location>
    <ligand>
        <name>heme</name>
        <dbReference type="ChEBI" id="CHEBI:30413"/>
    </ligand>
    <ligandPart>
        <name>Fe</name>
        <dbReference type="ChEBI" id="CHEBI:18248"/>
    </ligandPart>
</feature>
<keyword evidence="1" id="KW-0349">Heme</keyword>
<dbReference type="Proteomes" id="UP000235371">
    <property type="component" value="Unassembled WGS sequence"/>
</dbReference>
<dbReference type="PANTHER" id="PTHR24305">
    <property type="entry name" value="CYTOCHROME P450"/>
    <property type="match status" value="1"/>
</dbReference>
<dbReference type="CDD" id="cd11060">
    <property type="entry name" value="CYP57A1-like"/>
    <property type="match status" value="1"/>
</dbReference>
<dbReference type="Pfam" id="PF00067">
    <property type="entry name" value="p450"/>
    <property type="match status" value="1"/>
</dbReference>
<dbReference type="SUPFAM" id="SSF48264">
    <property type="entry name" value="Cytochrome P450"/>
    <property type="match status" value="1"/>
</dbReference>
<gene>
    <name evidence="3" type="ORF">K444DRAFT_573574</name>
</gene>
<reference evidence="3 4" key="1">
    <citation type="submission" date="2016-04" db="EMBL/GenBank/DDBJ databases">
        <title>A degradative enzymes factory behind the ericoid mycorrhizal symbiosis.</title>
        <authorList>
            <consortium name="DOE Joint Genome Institute"/>
            <person name="Martino E."/>
            <person name="Morin E."/>
            <person name="Grelet G."/>
            <person name="Kuo A."/>
            <person name="Kohler A."/>
            <person name="Daghino S."/>
            <person name="Barry K."/>
            <person name="Choi C."/>
            <person name="Cichocki N."/>
            <person name="Clum A."/>
            <person name="Copeland A."/>
            <person name="Hainaut M."/>
            <person name="Haridas S."/>
            <person name="Labutti K."/>
            <person name="Lindquist E."/>
            <person name="Lipzen A."/>
            <person name="Khouja H.-R."/>
            <person name="Murat C."/>
            <person name="Ohm R."/>
            <person name="Olson A."/>
            <person name="Spatafora J."/>
            <person name="Veneault-Fourrey C."/>
            <person name="Henrissat B."/>
            <person name="Grigoriev I."/>
            <person name="Martin F."/>
            <person name="Perotto S."/>
        </authorList>
    </citation>
    <scope>NUCLEOTIDE SEQUENCE [LARGE SCALE GENOMIC DNA]</scope>
    <source>
        <strain evidence="3 4">E</strain>
    </source>
</reference>
<dbReference type="InParanoid" id="A0A2J6SK49"/>
<dbReference type="GO" id="GO:0020037">
    <property type="term" value="F:heme binding"/>
    <property type="evidence" value="ECO:0007669"/>
    <property type="project" value="InterPro"/>
</dbReference>
<evidence type="ECO:0000313" key="3">
    <source>
        <dbReference type="EMBL" id="PMD51137.1"/>
    </source>
</evidence>
<dbReference type="InterPro" id="IPR002401">
    <property type="entry name" value="Cyt_P450_E_grp-I"/>
</dbReference>
<dbReference type="AlphaFoldDB" id="A0A2J6SK49"/>
<dbReference type="GeneID" id="36585485"/>
<dbReference type="InterPro" id="IPR050121">
    <property type="entry name" value="Cytochrome_P450_monoxygenase"/>
</dbReference>
<dbReference type="GO" id="GO:0008168">
    <property type="term" value="F:methyltransferase activity"/>
    <property type="evidence" value="ECO:0007669"/>
    <property type="project" value="UniProtKB-KW"/>
</dbReference>
<proteinExistence type="predicted"/>
<organism evidence="3 4">
    <name type="scientific">Hyaloscypha bicolor E</name>
    <dbReference type="NCBI Taxonomy" id="1095630"/>
    <lineage>
        <taxon>Eukaryota</taxon>
        <taxon>Fungi</taxon>
        <taxon>Dikarya</taxon>
        <taxon>Ascomycota</taxon>
        <taxon>Pezizomycotina</taxon>
        <taxon>Leotiomycetes</taxon>
        <taxon>Helotiales</taxon>
        <taxon>Hyaloscyphaceae</taxon>
        <taxon>Hyaloscypha</taxon>
        <taxon>Hyaloscypha bicolor</taxon>
    </lineage>
</organism>
<keyword evidence="1" id="KW-0408">Iron</keyword>
<keyword evidence="2" id="KW-1133">Transmembrane helix</keyword>
<dbReference type="EMBL" id="KZ613912">
    <property type="protein sequence ID" value="PMD51137.1"/>
    <property type="molecule type" value="Genomic_DNA"/>
</dbReference>
<comment type="cofactor">
    <cofactor evidence="1">
        <name>heme</name>
        <dbReference type="ChEBI" id="CHEBI:30413"/>
    </cofactor>
</comment>
<evidence type="ECO:0000256" key="1">
    <source>
        <dbReference type="PIRSR" id="PIRSR602401-1"/>
    </source>
</evidence>
<accession>A0A2J6SK49</accession>
<dbReference type="RefSeq" id="XP_024728041.1">
    <property type="nucleotide sequence ID" value="XM_024877408.1"/>
</dbReference>
<dbReference type="GO" id="GO:0016705">
    <property type="term" value="F:oxidoreductase activity, acting on paired donors, with incorporation or reduction of molecular oxygen"/>
    <property type="evidence" value="ECO:0007669"/>
    <property type="project" value="InterPro"/>
</dbReference>
<dbReference type="PRINTS" id="PR00463">
    <property type="entry name" value="EP450I"/>
</dbReference>
<keyword evidence="2" id="KW-0812">Transmembrane</keyword>
<keyword evidence="1" id="KW-0479">Metal-binding</keyword>
<sequence>MISVNLIPLSDYGQLSLVVLGLLVLAYIGNAIRVWYRLRHFKGPTSVAWSKFWLIRSHIKQTVYLDVAEVCEKYGSIARCGPNWLVTNEPELLRRMYGVRSLYRRNKGHVAYQFKPGHDNIISVMDDGKHTRLRSKMFAGYSGKENDNLISSIDENIMKLVKLIDEKYVASGAEFKPMDIGRKAQYFTVDVVSTLAFGKAFGDLVTDSDNHQYIENIEESGPVIILVSVLPWISKLFKLPLLKSLLPSEADTIGFGKIMGFAKETVAERFGPNKKSQRDMLGSFLAHGLTQEEAESEILVQILTGSDTIATAIRVTLLYLSTNPRVLSKFLDEIAAHSPSSPITEPEAKAMPYLQAIIKEGLRLWPPSSALVTKTAPPQGDTFNGLFIPGGTDVGSSAWGVFRNKKFWGDDANEFRPERWFGLEDGRRKEMDDTMGLIFGFGKYTCLGKGVAMLELNKVFVELLRRFEFTVIDPTKPWKCLNFGIFSQSEMWMRVSRREKQL</sequence>
<feature type="transmembrane region" description="Helical" evidence="2">
    <location>
        <begin position="12"/>
        <end position="32"/>
    </location>
</feature>
<dbReference type="OrthoDB" id="1470350at2759"/>
<dbReference type="InterPro" id="IPR036396">
    <property type="entry name" value="Cyt_P450_sf"/>
</dbReference>
<keyword evidence="4" id="KW-1185">Reference proteome</keyword>
<dbReference type="PRINTS" id="PR00385">
    <property type="entry name" value="P450"/>
</dbReference>